<dbReference type="Pfam" id="PF11739">
    <property type="entry name" value="YdbH-like"/>
    <property type="match status" value="1"/>
</dbReference>
<name>A0ABQ6P6G1_9SPHN</name>
<dbReference type="EMBL" id="BTFW01000001">
    <property type="protein sequence ID" value="GMM60470.1"/>
    <property type="molecule type" value="Genomic_DNA"/>
</dbReference>
<keyword evidence="1" id="KW-1133">Transmembrane helix</keyword>
<keyword evidence="3" id="KW-1185">Reference proteome</keyword>
<dbReference type="InterPro" id="IPR021730">
    <property type="entry name" value="YdbH"/>
</dbReference>
<reference evidence="2 3" key="1">
    <citation type="submission" date="2023-06" db="EMBL/GenBank/DDBJ databases">
        <title>Draft genome sequence of Novosphingobium sp. strain IK01.</title>
        <authorList>
            <person name="Hatamoto M."/>
            <person name="Ikarashi T."/>
            <person name="Yamaguchi T."/>
        </authorList>
    </citation>
    <scope>NUCLEOTIDE SEQUENCE [LARGE SCALE GENOMIC DNA]</scope>
    <source>
        <strain evidence="2 3">IK01</strain>
    </source>
</reference>
<gene>
    <name evidence="2" type="ORF">NUTIK01_12470</name>
</gene>
<dbReference type="Proteomes" id="UP001187221">
    <property type="component" value="Unassembled WGS sequence"/>
</dbReference>
<comment type="caution">
    <text evidence="2">The sequence shown here is derived from an EMBL/GenBank/DDBJ whole genome shotgun (WGS) entry which is preliminary data.</text>
</comment>
<evidence type="ECO:0000313" key="2">
    <source>
        <dbReference type="EMBL" id="GMM60470.1"/>
    </source>
</evidence>
<accession>A0ABQ6P6G1</accession>
<evidence type="ECO:0008006" key="4">
    <source>
        <dbReference type="Google" id="ProtNLM"/>
    </source>
</evidence>
<protein>
    <recommendedName>
        <fullName evidence="4">Dicarboxylate transport domain-containing protein</fullName>
    </recommendedName>
</protein>
<evidence type="ECO:0000256" key="1">
    <source>
        <dbReference type="SAM" id="Phobius"/>
    </source>
</evidence>
<feature type="transmembrane region" description="Helical" evidence="1">
    <location>
        <begin position="27"/>
        <end position="46"/>
    </location>
</feature>
<proteinExistence type="predicted"/>
<keyword evidence="1" id="KW-0472">Membrane</keyword>
<evidence type="ECO:0000313" key="3">
    <source>
        <dbReference type="Proteomes" id="UP001187221"/>
    </source>
</evidence>
<keyword evidence="1" id="KW-0812">Transmembrane</keyword>
<sequence>MADSTDMALPDNPEPARSGRLGRRVRLAALVAGGAVLAAGGGLWLARERIADGLIARELASLGLPATYRIVSIGPRSEVLGNIVVGDPRHPDLVIEQAQVDLGWGWSGAGFGPRIGQVRLVRPRLYGQMRDGRLSLGALDRLLYGGTPSKEPFRLPDWRLSLVDARGLVDSPQGRLAFKAEGEGALRGGFAGTLALVAPRLALGACQTGRATAYGRVTIADEQPRFEGPVRVAELACPGSDLRVGGADFQLDALGDRDLAGVTLKGHLRTSALAAAGAGAQSLGLDTALAWRSGVLSGRVSATAGGLRSGQGGIGLLGLDGLVKVRQMPGGGADSEFRGTVDARGLRRGAAFDTALASAEKAVGGTLAAPMVAQIRRRLGEEERGSRFAADLTVRHGHDGAWSVVVPQGALRGGSGQALLALGKVQVSGKTGQGRDSTPHFVGNFITGGQGLPHVTGMMERDGRNGGGAQFHLAMADYAVAGQRLAVPELVVVQAADGTLGFSGTSRMTGAIPGGRVANLVLPVSGTYGAHGALALWHGCITPRFDSLALGEMTLDARAVRLCPASGQPMVRAGTLPFAVAMGTPGVALSGRMGGTPMRLETGAVGLAWPGTLTARGVNLALGAQGSAMRLVLADLTAHLGRNVAAGPGTGLAGTFEGVEARMGAVPMDLTGAGGTWRFAGGRLDLADTRFDLTDRANPARFEKLHAQGATLALADGRISADALLRNPASGRAIVRAQVVHDLSHAQGHADLKVDGLTFDKDFQPAQLTSLAKGVIANAQGTVIGTGRIDWRGDHVTSSGKFGSQGLDFAAAFGPVKGLSGSLVFTDLLAMETAPHQKLKVASINPGVEVTDGTVDLRLRPDTVVEVNDARWPFMGGTLHLEPTVLRFAKVENRNFTLVIDGLDAAQFISRMEMANLTATGVFDGRLPVIFDATGGHIVGGTLTSRGGGNVSYVGALTYKDLSAMANYAFRALRSLDYRSMTIAMRGDIAGDFVTQVQFAGVSQGKGASRNFLTRQVANLPIQFNLNVRAPFYSLLGTYKSMYDPSVVKDPRTIGLLDARGRSRVPQPGTHPVRAAASVAPVAPAIQPSASGSVR</sequence>
<organism evidence="2 3">
    <name type="scientific">Novosphingobium pituita</name>
    <dbReference type="NCBI Taxonomy" id="3056842"/>
    <lineage>
        <taxon>Bacteria</taxon>
        <taxon>Pseudomonadati</taxon>
        <taxon>Pseudomonadota</taxon>
        <taxon>Alphaproteobacteria</taxon>
        <taxon>Sphingomonadales</taxon>
        <taxon>Sphingomonadaceae</taxon>
        <taxon>Novosphingobium</taxon>
    </lineage>
</organism>